<dbReference type="RefSeq" id="WP_014704779.1">
    <property type="nucleotide sequence ID" value="NC_017856.1"/>
</dbReference>
<keyword evidence="2 5" id="KW-0132">Cell division</keyword>
<sequence>MSENTTTIYEQPLNERIRTFLRLEFLFARIHHSIQRDEIFSHREAIDAMLNVLSIFERSDLKAEIIKEVERLVTTLSALENTPGVDRQALDLLLAELDQTLDALQIRKAGIGQALKENEFLYSIRQRSSIAGGTCDFDLPAYHYWLQHTPLADRHNQLRYWLEQFVAVEAAIDISLRLIRGSTGFSDAQAENGFFQRSLDGNQPCQLIRVMINTQAAYFPEISGGKHRFTVRFMLFDINQRPQQINQDVPFRLSCCNM</sequence>
<keyword evidence="3 5" id="KW-0717">Septation</keyword>
<keyword evidence="6" id="KW-0175">Coiled coil</keyword>
<dbReference type="SUPFAM" id="SSF160950">
    <property type="entry name" value="YacF-like"/>
    <property type="match status" value="1"/>
</dbReference>
<accession>I1YKB7</accession>
<evidence type="ECO:0000313" key="8">
    <source>
        <dbReference type="Proteomes" id="UP000009145"/>
    </source>
</evidence>
<dbReference type="Pfam" id="PF07072">
    <property type="entry name" value="ZapD"/>
    <property type="match status" value="1"/>
</dbReference>
<dbReference type="EMBL" id="CP003380">
    <property type="protein sequence ID" value="AFJ03360.1"/>
    <property type="molecule type" value="Genomic_DNA"/>
</dbReference>
<evidence type="ECO:0000256" key="6">
    <source>
        <dbReference type="SAM" id="Coils"/>
    </source>
</evidence>
<dbReference type="InterPro" id="IPR036268">
    <property type="entry name" value="ZapD_sf"/>
</dbReference>
<proteinExistence type="inferred from homology"/>
<evidence type="ECO:0000313" key="7">
    <source>
        <dbReference type="EMBL" id="AFJ03360.1"/>
    </source>
</evidence>
<dbReference type="GO" id="GO:0000917">
    <property type="term" value="P:division septum assembly"/>
    <property type="evidence" value="ECO:0007669"/>
    <property type="project" value="UniProtKB-KW"/>
</dbReference>
<dbReference type="InterPro" id="IPR027462">
    <property type="entry name" value="ZapD_C"/>
</dbReference>
<evidence type="ECO:0000256" key="2">
    <source>
        <dbReference type="ARBA" id="ARBA00022618"/>
    </source>
</evidence>
<dbReference type="GO" id="GO:0032153">
    <property type="term" value="C:cell division site"/>
    <property type="evidence" value="ECO:0007669"/>
    <property type="project" value="TreeGrafter"/>
</dbReference>
<dbReference type="KEGG" id="mec:Q7C_2224"/>
<dbReference type="OrthoDB" id="5294622at2"/>
<evidence type="ECO:0000256" key="4">
    <source>
        <dbReference type="ARBA" id="ARBA00023306"/>
    </source>
</evidence>
<keyword evidence="1 5" id="KW-0963">Cytoplasm</keyword>
<reference evidence="7 8" key="1">
    <citation type="journal article" date="2012" name="J. Bacteriol.">
        <title>Complete genome sequences of Methylophaga sp. strain JAM1 and Methylophaga sp. strain JAM7.</title>
        <authorList>
            <person name="Villeneuve C."/>
            <person name="Martineau C."/>
            <person name="Mauffrey F."/>
            <person name="Villemur R."/>
        </authorList>
    </citation>
    <scope>NUCLEOTIDE SEQUENCE [LARGE SCALE GENOMIC DNA]</scope>
    <source>
        <strain evidence="7 8">JAM7</strain>
    </source>
</reference>
<dbReference type="eggNOG" id="COG4582">
    <property type="taxonomic scope" value="Bacteria"/>
</dbReference>
<dbReference type="Gene3D" id="2.60.440.10">
    <property type="entry name" value="YacF-like domains"/>
    <property type="match status" value="1"/>
</dbReference>
<dbReference type="InterPro" id="IPR009777">
    <property type="entry name" value="ZapD"/>
</dbReference>
<organism evidence="7 8">
    <name type="scientific">Methylophaga frappieri (strain ATCC BAA-2434 / DSM 25690 / JAM7)</name>
    <dbReference type="NCBI Taxonomy" id="754477"/>
    <lineage>
        <taxon>Bacteria</taxon>
        <taxon>Pseudomonadati</taxon>
        <taxon>Pseudomonadota</taxon>
        <taxon>Gammaproteobacteria</taxon>
        <taxon>Thiotrichales</taxon>
        <taxon>Piscirickettsiaceae</taxon>
        <taxon>Methylophaga</taxon>
    </lineage>
</organism>
<evidence type="ECO:0000256" key="1">
    <source>
        <dbReference type="ARBA" id="ARBA00022490"/>
    </source>
</evidence>
<feature type="coiled-coil region" evidence="6">
    <location>
        <begin position="62"/>
        <end position="107"/>
    </location>
</feature>
<dbReference type="GO" id="GO:0005737">
    <property type="term" value="C:cytoplasm"/>
    <property type="evidence" value="ECO:0007669"/>
    <property type="project" value="UniProtKB-SubCell"/>
</dbReference>
<comment type="function">
    <text evidence="5">Cell division factor that enhances FtsZ-ring assembly. Directly interacts with FtsZ and promotes bundling of FtsZ protofilaments, with a reduction in FtsZ GTPase activity.</text>
</comment>
<comment type="subunit">
    <text evidence="5">Interacts with FtsZ.</text>
</comment>
<name>I1YKB7_METFJ</name>
<gene>
    <name evidence="5" type="primary">zapD</name>
    <name evidence="7" type="ordered locus">Q7C_2224</name>
</gene>
<dbReference type="GO" id="GO:0043093">
    <property type="term" value="P:FtsZ-dependent cytokinesis"/>
    <property type="evidence" value="ECO:0007669"/>
    <property type="project" value="UniProtKB-UniRule"/>
</dbReference>
<dbReference type="HAMAP" id="MF_01092">
    <property type="entry name" value="ZapD"/>
    <property type="match status" value="1"/>
</dbReference>
<dbReference type="PANTHER" id="PTHR39455:SF1">
    <property type="entry name" value="CELL DIVISION PROTEIN ZAPD"/>
    <property type="match status" value="1"/>
</dbReference>
<dbReference type="PATRIC" id="fig|754477.3.peg.2191"/>
<dbReference type="HOGENOM" id="CLU_076303_0_1_6"/>
<comment type="subcellular location">
    <subcellularLocation>
        <location evidence="5">Cytoplasm</location>
    </subcellularLocation>
    <text evidence="5">Localizes to mid-cell in an FtsZ-dependent manner.</text>
</comment>
<dbReference type="STRING" id="754477.Q7C_2224"/>
<keyword evidence="4 5" id="KW-0131">Cell cycle</keyword>
<protein>
    <recommendedName>
        <fullName evidence="5">Cell division protein ZapD</fullName>
    </recommendedName>
    <alternativeName>
        <fullName evidence="5">Z ring-associated protein D</fullName>
    </alternativeName>
</protein>
<dbReference type="Gene3D" id="1.10.3900.10">
    <property type="entry name" value="YacF-like"/>
    <property type="match status" value="1"/>
</dbReference>
<evidence type="ECO:0000256" key="3">
    <source>
        <dbReference type="ARBA" id="ARBA00023210"/>
    </source>
</evidence>
<keyword evidence="8" id="KW-1185">Reference proteome</keyword>
<comment type="similarity">
    <text evidence="5">Belongs to the ZapD family.</text>
</comment>
<evidence type="ECO:0000256" key="5">
    <source>
        <dbReference type="HAMAP-Rule" id="MF_01092"/>
    </source>
</evidence>
<dbReference type="Proteomes" id="UP000009145">
    <property type="component" value="Chromosome"/>
</dbReference>
<dbReference type="PANTHER" id="PTHR39455">
    <property type="entry name" value="CELL DIVISION PROTEIN ZAPD"/>
    <property type="match status" value="1"/>
</dbReference>
<dbReference type="AlphaFoldDB" id="I1YKB7"/>
<dbReference type="NCBIfam" id="NF003656">
    <property type="entry name" value="PRK05287.1-4"/>
    <property type="match status" value="1"/>
</dbReference>